<evidence type="ECO:0000256" key="7">
    <source>
        <dbReference type="ARBA" id="ARBA00048539"/>
    </source>
</evidence>
<dbReference type="Proteomes" id="UP000175677">
    <property type="component" value="Unassembled WGS sequence"/>
</dbReference>
<dbReference type="InterPro" id="IPR014729">
    <property type="entry name" value="Rossmann-like_a/b/a_fold"/>
</dbReference>
<dbReference type="PANTHER" id="PTHR43033">
    <property type="entry name" value="TRNA(ILE)-LYSIDINE SYNTHASE-RELATED"/>
    <property type="match status" value="1"/>
</dbReference>
<feature type="domain" description="Lysidine-tRNA(Ile) synthetase C-terminal" evidence="9">
    <location>
        <begin position="368"/>
        <end position="431"/>
    </location>
</feature>
<dbReference type="SUPFAM" id="SSF56037">
    <property type="entry name" value="PheT/TilS domain"/>
    <property type="match status" value="1"/>
</dbReference>
<name>A0ABX3BQY5_9PAST</name>
<accession>A0ABX3BQY5</accession>
<dbReference type="InterPro" id="IPR012795">
    <property type="entry name" value="tRNA_Ile_lys_synt_N"/>
</dbReference>
<comment type="domain">
    <text evidence="8">The N-terminal region contains the highly conserved SGGXDS motif, predicted to be a P-loop motif involved in ATP binding.</text>
</comment>
<comment type="caution">
    <text evidence="10">The sequence shown here is derived from an EMBL/GenBank/DDBJ whole genome shotgun (WGS) entry which is preliminary data.</text>
</comment>
<evidence type="ECO:0000256" key="1">
    <source>
        <dbReference type="ARBA" id="ARBA00004496"/>
    </source>
</evidence>
<dbReference type="Pfam" id="PF09179">
    <property type="entry name" value="TilS"/>
    <property type="match status" value="1"/>
</dbReference>
<evidence type="ECO:0000256" key="2">
    <source>
        <dbReference type="ARBA" id="ARBA00022490"/>
    </source>
</evidence>
<evidence type="ECO:0000256" key="4">
    <source>
        <dbReference type="ARBA" id="ARBA00022694"/>
    </source>
</evidence>
<dbReference type="PANTHER" id="PTHR43033:SF1">
    <property type="entry name" value="TRNA(ILE)-LYSIDINE SYNTHASE-RELATED"/>
    <property type="match status" value="1"/>
</dbReference>
<dbReference type="InterPro" id="IPR012796">
    <property type="entry name" value="Lysidine-tRNA-synth_C"/>
</dbReference>
<keyword evidence="4 8" id="KW-0819">tRNA processing</keyword>
<dbReference type="InterPro" id="IPR015262">
    <property type="entry name" value="tRNA_Ile_lys_synt_subst-bd"/>
</dbReference>
<dbReference type="InterPro" id="IPR011063">
    <property type="entry name" value="TilS/TtcA_N"/>
</dbReference>
<dbReference type="EMBL" id="MDJC01000005">
    <property type="protein sequence ID" value="OEY77713.1"/>
    <property type="molecule type" value="Genomic_DNA"/>
</dbReference>
<proteinExistence type="inferred from homology"/>
<evidence type="ECO:0000256" key="5">
    <source>
        <dbReference type="ARBA" id="ARBA00022741"/>
    </source>
</evidence>
<comment type="subcellular location">
    <subcellularLocation>
        <location evidence="1 8">Cytoplasm</location>
    </subcellularLocation>
</comment>
<dbReference type="InterPro" id="IPR012094">
    <property type="entry name" value="tRNA_Ile_lys_synt"/>
</dbReference>
<reference evidence="10 11" key="1">
    <citation type="submission" date="2016-08" db="EMBL/GenBank/DDBJ databases">
        <authorList>
            <person name="Eshaghi A."/>
            <person name="Soares D."/>
            <person name="Kus J."/>
            <person name="Richardson D."/>
            <person name="Li A."/>
            <person name="Patel S.N."/>
        </authorList>
    </citation>
    <scope>NUCLEOTIDE SEQUENCE [LARGE SCALE GENOMIC DNA]</scope>
    <source>
        <strain evidence="10 11">C860</strain>
    </source>
</reference>
<dbReference type="Gene3D" id="1.20.59.20">
    <property type="match status" value="1"/>
</dbReference>
<protein>
    <recommendedName>
        <fullName evidence="8">tRNA(Ile)-lysidine synthase</fullName>
        <ecNumber evidence="8">6.3.4.19</ecNumber>
    </recommendedName>
    <alternativeName>
        <fullName evidence="8">tRNA(Ile)-2-lysyl-cytidine synthase</fullName>
    </alternativeName>
    <alternativeName>
        <fullName evidence="8">tRNA(Ile)-lysidine synthetase</fullName>
    </alternativeName>
</protein>
<keyword evidence="6 8" id="KW-0067">ATP-binding</keyword>
<comment type="similarity">
    <text evidence="8">Belongs to the tRNA(Ile)-lysidine synthase family.</text>
</comment>
<sequence length="431" mass="49797">MDLFSLFQAQIPTTANKLLIAFSGGLDSTALLSLVKKLSEKRPHLSLRAIHIHHGLSPNADAWTAHCQQLCEQFAIPLIIEKVKVEMHDGIEAGAREARYQTISTHIQPDEYLVTAHHLNDQTETFFLALKRGAGLQGLGAMQKESQLFGMPILRPLLSFSRSELEDYVQQENLSWVEDESNQDNHYDRNFLRNQILPELRQRWGHFDHAVQRAAQHCFEQQQLINELLQTYFKQHIFEDPKQFSLLNFLDYSSQKQTALLRMWLAKNQIAMPTQIQLMHIIDDVIQAKADASPQFQLGEHIIRRYQQCLYLTGKFADLSQTCLDMPLNQHITLPDNLGTICAAHNATGILVNWNEKRVQLANTQDPIQIRFAYTGKVKRQHNRPSETMKKIWQELGVPPWQRNRIPLIFYGETLQSAVGFFRIFHEKMEV</sequence>
<dbReference type="HAMAP" id="MF_01161">
    <property type="entry name" value="tRNA_Ile_lys_synt"/>
    <property type="match status" value="1"/>
</dbReference>
<comment type="catalytic activity">
    <reaction evidence="7 8">
        <text>cytidine(34) in tRNA(Ile2) + L-lysine + ATP = lysidine(34) in tRNA(Ile2) + AMP + diphosphate + H(+)</text>
        <dbReference type="Rhea" id="RHEA:43744"/>
        <dbReference type="Rhea" id="RHEA-COMP:10625"/>
        <dbReference type="Rhea" id="RHEA-COMP:10670"/>
        <dbReference type="ChEBI" id="CHEBI:15378"/>
        <dbReference type="ChEBI" id="CHEBI:30616"/>
        <dbReference type="ChEBI" id="CHEBI:32551"/>
        <dbReference type="ChEBI" id="CHEBI:33019"/>
        <dbReference type="ChEBI" id="CHEBI:82748"/>
        <dbReference type="ChEBI" id="CHEBI:83665"/>
        <dbReference type="ChEBI" id="CHEBI:456215"/>
        <dbReference type="EC" id="6.3.4.19"/>
    </reaction>
</comment>
<feature type="binding site" evidence="8">
    <location>
        <begin position="23"/>
        <end position="28"/>
    </location>
    <ligand>
        <name>ATP</name>
        <dbReference type="ChEBI" id="CHEBI:30616"/>
    </ligand>
</feature>
<evidence type="ECO:0000256" key="6">
    <source>
        <dbReference type="ARBA" id="ARBA00022840"/>
    </source>
</evidence>
<dbReference type="CDD" id="cd01992">
    <property type="entry name" value="TilS_N"/>
    <property type="match status" value="1"/>
</dbReference>
<dbReference type="SMART" id="SM00977">
    <property type="entry name" value="TilS_C"/>
    <property type="match status" value="1"/>
</dbReference>
<evidence type="ECO:0000256" key="8">
    <source>
        <dbReference type="HAMAP-Rule" id="MF_01161"/>
    </source>
</evidence>
<evidence type="ECO:0000313" key="11">
    <source>
        <dbReference type="Proteomes" id="UP000175677"/>
    </source>
</evidence>
<comment type="function">
    <text evidence="8">Ligates lysine onto the cytidine present at position 34 of the AUA codon-specific tRNA(Ile) that contains the anticodon CAU, in an ATP-dependent manner. Cytidine is converted to lysidine, thus changing the amino acid specificity of the tRNA from methionine to isoleucine.</text>
</comment>
<dbReference type="Pfam" id="PF01171">
    <property type="entry name" value="ATP_bind_3"/>
    <property type="match status" value="1"/>
</dbReference>
<dbReference type="SUPFAM" id="SSF82829">
    <property type="entry name" value="MesJ substrate recognition domain-like"/>
    <property type="match status" value="1"/>
</dbReference>
<keyword evidence="5 8" id="KW-0547">Nucleotide-binding</keyword>
<keyword evidence="3 8" id="KW-0436">Ligase</keyword>
<organism evidence="10 11">
    <name type="scientific">Haemophilus quentini</name>
    <dbReference type="NCBI Taxonomy" id="123834"/>
    <lineage>
        <taxon>Bacteria</taxon>
        <taxon>Pseudomonadati</taxon>
        <taxon>Pseudomonadota</taxon>
        <taxon>Gammaproteobacteria</taxon>
        <taxon>Pasteurellales</taxon>
        <taxon>Pasteurellaceae</taxon>
        <taxon>Haemophilus</taxon>
    </lineage>
</organism>
<evidence type="ECO:0000259" key="9">
    <source>
        <dbReference type="SMART" id="SM00977"/>
    </source>
</evidence>
<evidence type="ECO:0000256" key="3">
    <source>
        <dbReference type="ARBA" id="ARBA00022598"/>
    </source>
</evidence>
<dbReference type="RefSeq" id="WP_005641648.1">
    <property type="nucleotide sequence ID" value="NZ_MCII02000028.1"/>
</dbReference>
<evidence type="ECO:0000313" key="10">
    <source>
        <dbReference type="EMBL" id="OEY77713.1"/>
    </source>
</evidence>
<gene>
    <name evidence="8" type="primary">tilS</name>
    <name evidence="10" type="ORF">BFQ30_05915</name>
</gene>
<dbReference type="SUPFAM" id="SSF52402">
    <property type="entry name" value="Adenine nucleotide alpha hydrolases-like"/>
    <property type="match status" value="1"/>
</dbReference>
<dbReference type="Gene3D" id="3.40.50.620">
    <property type="entry name" value="HUPs"/>
    <property type="match status" value="1"/>
</dbReference>
<dbReference type="NCBIfam" id="TIGR02432">
    <property type="entry name" value="lysidine_TilS_N"/>
    <property type="match status" value="1"/>
</dbReference>
<dbReference type="NCBIfam" id="TIGR02433">
    <property type="entry name" value="lysidine_TilS_C"/>
    <property type="match status" value="1"/>
</dbReference>
<dbReference type="EC" id="6.3.4.19" evidence="8"/>
<dbReference type="Pfam" id="PF11734">
    <property type="entry name" value="TilS_C"/>
    <property type="match status" value="1"/>
</dbReference>
<keyword evidence="11" id="KW-1185">Reference proteome</keyword>
<keyword evidence="2 8" id="KW-0963">Cytoplasm</keyword>